<dbReference type="AlphaFoldDB" id="A0A169FWE2"/>
<dbReference type="STRING" id="1196031.A361_20740"/>
<proteinExistence type="predicted"/>
<feature type="transmembrane region" description="Helical" evidence="1">
    <location>
        <begin position="191"/>
        <end position="209"/>
    </location>
</feature>
<accession>A0A169FWE2</accession>
<keyword evidence="1" id="KW-1133">Transmembrane helix</keyword>
<dbReference type="Proteomes" id="UP000077856">
    <property type="component" value="Chromosome"/>
</dbReference>
<keyword evidence="1" id="KW-0472">Membrane</keyword>
<keyword evidence="1" id="KW-0812">Transmembrane</keyword>
<evidence type="ECO:0008006" key="4">
    <source>
        <dbReference type="Google" id="ProtNLM"/>
    </source>
</evidence>
<evidence type="ECO:0000313" key="3">
    <source>
        <dbReference type="Proteomes" id="UP000077856"/>
    </source>
</evidence>
<dbReference type="KEGG" id="bon:A361_20740"/>
<sequence length="210" mass="23728">MSKMGKILTGEDFAKELLLVLGISDNKCIVVTEKSNKASETVFSVKSTSKIILRDDSNETSKIITAAHEVGHFINNSKDIAAYKKFKMSGVTLIALTVFAILMVLFDEFLTNIPKLFMFLIFLICFGSSIWCNRIKVQDEDGANKEALKVLEKHSDEIFNKYNDSRSWNMINKEAKIQLESGTVKYKDSNIILNFVSLLPFIVFIFFIAS</sequence>
<dbReference type="EMBL" id="CP015506">
    <property type="protein sequence ID" value="AND41485.1"/>
    <property type="molecule type" value="Genomic_DNA"/>
</dbReference>
<evidence type="ECO:0000313" key="2">
    <source>
        <dbReference type="EMBL" id="AND41485.1"/>
    </source>
</evidence>
<organism evidence="2 3">
    <name type="scientific">Cytobacillus oceanisediminis 2691</name>
    <dbReference type="NCBI Taxonomy" id="1196031"/>
    <lineage>
        <taxon>Bacteria</taxon>
        <taxon>Bacillati</taxon>
        <taxon>Bacillota</taxon>
        <taxon>Bacilli</taxon>
        <taxon>Bacillales</taxon>
        <taxon>Bacillaceae</taxon>
        <taxon>Cytobacillus</taxon>
    </lineage>
</organism>
<evidence type="ECO:0000256" key="1">
    <source>
        <dbReference type="SAM" id="Phobius"/>
    </source>
</evidence>
<protein>
    <recommendedName>
        <fullName evidence="4">Peptidase M48 domain-containing protein</fullName>
    </recommendedName>
</protein>
<feature type="transmembrane region" description="Helical" evidence="1">
    <location>
        <begin position="112"/>
        <end position="132"/>
    </location>
</feature>
<gene>
    <name evidence="2" type="ORF">A361_20740</name>
</gene>
<feature type="transmembrane region" description="Helical" evidence="1">
    <location>
        <begin position="88"/>
        <end position="106"/>
    </location>
</feature>
<name>A0A169FWE2_9BACI</name>
<reference evidence="2 3" key="1">
    <citation type="submission" date="2016-04" db="EMBL/GenBank/DDBJ databases">
        <title>Complete genome sequence of Bacillus oceanisediminis strain 2691.</title>
        <authorList>
            <person name="Jeong H."/>
            <person name="Kim H.J."/>
            <person name="Lee D.-W."/>
        </authorList>
    </citation>
    <scope>NUCLEOTIDE SEQUENCE [LARGE SCALE GENOMIC DNA]</scope>
    <source>
        <strain evidence="2 3">2691</strain>
    </source>
</reference>